<dbReference type="OrthoDB" id="364880at2759"/>
<dbReference type="GO" id="GO:0006412">
    <property type="term" value="P:translation"/>
    <property type="evidence" value="ECO:0007669"/>
    <property type="project" value="InterPro"/>
</dbReference>
<evidence type="ECO:0000256" key="1">
    <source>
        <dbReference type="ARBA" id="ARBA00008434"/>
    </source>
</evidence>
<evidence type="ECO:0000313" key="6">
    <source>
        <dbReference type="EMBL" id="GFE53361.1"/>
    </source>
</evidence>
<evidence type="ECO:0000256" key="5">
    <source>
        <dbReference type="SAM" id="SignalP"/>
    </source>
</evidence>
<comment type="similarity">
    <text evidence="1 4">Belongs to the universal ribosomal protein uS15 family.</text>
</comment>
<evidence type="ECO:0000256" key="4">
    <source>
        <dbReference type="RuleBase" id="RU003919"/>
    </source>
</evidence>
<keyword evidence="3 4" id="KW-0687">Ribonucleoprotein</keyword>
<dbReference type="PANTHER" id="PTHR23321:SF26">
    <property type="entry name" value="SMALL RIBOSOMAL SUBUNIT PROTEIN US15M"/>
    <property type="match status" value="1"/>
</dbReference>
<evidence type="ECO:0000256" key="3">
    <source>
        <dbReference type="ARBA" id="ARBA00023274"/>
    </source>
</evidence>
<dbReference type="GO" id="GO:0003735">
    <property type="term" value="F:structural constituent of ribosome"/>
    <property type="evidence" value="ECO:0007669"/>
    <property type="project" value="InterPro"/>
</dbReference>
<keyword evidence="7" id="KW-1185">Reference proteome</keyword>
<feature type="chain" id="PRO_5040741448" evidence="5">
    <location>
        <begin position="22"/>
        <end position="294"/>
    </location>
</feature>
<keyword evidence="2 4" id="KW-0689">Ribosomal protein</keyword>
<dbReference type="GO" id="GO:0022627">
    <property type="term" value="C:cytosolic small ribosomal subunit"/>
    <property type="evidence" value="ECO:0007669"/>
    <property type="project" value="TreeGrafter"/>
</dbReference>
<evidence type="ECO:0000313" key="7">
    <source>
        <dbReference type="Proteomes" id="UP001057455"/>
    </source>
</evidence>
<dbReference type="Proteomes" id="UP001057455">
    <property type="component" value="Unassembled WGS sequence"/>
</dbReference>
<dbReference type="EMBL" id="BLIY01000006">
    <property type="protein sequence ID" value="GFE53361.1"/>
    <property type="molecule type" value="Genomic_DNA"/>
</dbReference>
<dbReference type="SMART" id="SM01387">
    <property type="entry name" value="Ribosomal_S15"/>
    <property type="match status" value="1"/>
</dbReference>
<keyword evidence="5" id="KW-0732">Signal</keyword>
<dbReference type="Gene3D" id="1.10.287.10">
    <property type="entry name" value="S15/NS1, RNA-binding"/>
    <property type="match status" value="1"/>
</dbReference>
<dbReference type="InterPro" id="IPR005290">
    <property type="entry name" value="Ribosomal_uS15_bac-type"/>
</dbReference>
<gene>
    <name evidence="6" type="ORF">BaOVIS_007650</name>
</gene>
<protein>
    <submittedName>
        <fullName evidence="6">Ribosomal protein S15</fullName>
    </submittedName>
</protein>
<evidence type="ECO:0000256" key="2">
    <source>
        <dbReference type="ARBA" id="ARBA00022980"/>
    </source>
</evidence>
<name>A0A9W5T9Q2_BABOV</name>
<dbReference type="SUPFAM" id="SSF47060">
    <property type="entry name" value="S15/NS1 RNA-binding domain"/>
    <property type="match status" value="1"/>
</dbReference>
<accession>A0A9W5T9Q2</accession>
<comment type="caution">
    <text evidence="6">The sequence shown here is derived from an EMBL/GenBank/DDBJ whole genome shotgun (WGS) entry which is preliminary data.</text>
</comment>
<feature type="signal peptide" evidence="5">
    <location>
        <begin position="1"/>
        <end position="21"/>
    </location>
</feature>
<sequence>MRWFPLCLELTLVWSLLAVEGYKIRFGRERSRILKLRKRKSAFVDRLNLLTKTRGVGIFTLQAVPEDQTSEPSTEATETFGEFLPKKKKKRVPKNPVLERDISKFEPIFRKIPALRYVKPEVTRDQRPGALNPLGYASHYVTEGDWAFHPSQIRVRGKYFSRLYEKELRDPFKMHDSDCGSAQVQVASLTAKLDYLSLHFKNNPKDIQARLQIIKLGNRRRRLLGYLYKNNKPVFDKLMETFKIDFEDAPFSNAKLLPKYTHIHHKKTKRYTSAKEQRMATKQQIVSTANQEVF</sequence>
<proteinExistence type="inferred from homology"/>
<dbReference type="InterPro" id="IPR000589">
    <property type="entry name" value="Ribosomal_uS15"/>
</dbReference>
<reference evidence="6" key="1">
    <citation type="submission" date="2019-12" db="EMBL/GenBank/DDBJ databases">
        <title>Genome sequence of Babesia ovis.</title>
        <authorList>
            <person name="Yamagishi J."/>
            <person name="Sevinc F."/>
            <person name="Xuan X."/>
        </authorList>
    </citation>
    <scope>NUCLEOTIDE SEQUENCE</scope>
    <source>
        <strain evidence="6">Selcuk</strain>
    </source>
</reference>
<dbReference type="PANTHER" id="PTHR23321">
    <property type="entry name" value="RIBOSOMAL PROTEIN S15, BACTERIAL AND ORGANELLAR"/>
    <property type="match status" value="1"/>
</dbReference>
<organism evidence="6 7">
    <name type="scientific">Babesia ovis</name>
    <dbReference type="NCBI Taxonomy" id="5869"/>
    <lineage>
        <taxon>Eukaryota</taxon>
        <taxon>Sar</taxon>
        <taxon>Alveolata</taxon>
        <taxon>Apicomplexa</taxon>
        <taxon>Aconoidasida</taxon>
        <taxon>Piroplasmida</taxon>
        <taxon>Babesiidae</taxon>
        <taxon>Babesia</taxon>
    </lineage>
</organism>
<dbReference type="AlphaFoldDB" id="A0A9W5T9Q2"/>
<dbReference type="InterPro" id="IPR009068">
    <property type="entry name" value="uS15_NS1_RNA-bd_sf"/>
</dbReference>
<dbReference type="HAMAP" id="MF_01343_B">
    <property type="entry name" value="Ribosomal_uS15_B"/>
    <property type="match status" value="1"/>
</dbReference>
<dbReference type="Pfam" id="PF00312">
    <property type="entry name" value="Ribosomal_S15"/>
    <property type="match status" value="1"/>
</dbReference>
<dbReference type="CDD" id="cd00353">
    <property type="entry name" value="Ribosomal_S15p_S13e"/>
    <property type="match status" value="1"/>
</dbReference>